<feature type="domain" description="Beta-lactamase-related" evidence="1">
    <location>
        <begin position="7"/>
        <end position="315"/>
    </location>
</feature>
<reference evidence="2 3" key="1">
    <citation type="submission" date="2024-09" db="EMBL/GenBank/DDBJ databases">
        <authorList>
            <person name="Sun Q."/>
            <person name="Mori K."/>
        </authorList>
    </citation>
    <scope>NUCLEOTIDE SEQUENCE [LARGE SCALE GENOMIC DNA]</scope>
    <source>
        <strain evidence="2 3">TBRC 7907</strain>
    </source>
</reference>
<dbReference type="GO" id="GO:0016787">
    <property type="term" value="F:hydrolase activity"/>
    <property type="evidence" value="ECO:0007669"/>
    <property type="project" value="UniProtKB-KW"/>
</dbReference>
<organism evidence="2 3">
    <name type="scientific">Allokutzneria oryzae</name>
    <dbReference type="NCBI Taxonomy" id="1378989"/>
    <lineage>
        <taxon>Bacteria</taxon>
        <taxon>Bacillati</taxon>
        <taxon>Actinomycetota</taxon>
        <taxon>Actinomycetes</taxon>
        <taxon>Pseudonocardiales</taxon>
        <taxon>Pseudonocardiaceae</taxon>
        <taxon>Allokutzneria</taxon>
    </lineage>
</organism>
<dbReference type="InterPro" id="IPR012338">
    <property type="entry name" value="Beta-lactam/transpept-like"/>
</dbReference>
<name>A0ABV6A3H0_9PSEU</name>
<evidence type="ECO:0000259" key="1">
    <source>
        <dbReference type="Pfam" id="PF00144"/>
    </source>
</evidence>
<dbReference type="Pfam" id="PF00144">
    <property type="entry name" value="Beta-lactamase"/>
    <property type="match status" value="1"/>
</dbReference>
<sequence length="439" mass="45363">MEHVHLAETLRALVSAHGVPGAQLAVHRAGATVHAVAGGTRAGRSDIDEDVPFAFGSVTKTVTATVAMQLVGDGDLELDAPVTGYLPELAGSAVSGLRRITLRHLLGHVSGLVSDHELDDDADPSLRRYVASVADSDCVAVPGSVFSYSNTGYVLVGRVIETVTGLSWWEAVRAFLAEPLGLGLTRLDDPRLAVGHLVSAGRATSVDALLAASWAPAGGLAGTAKDLVALALAQAGAGPEEVLDPTLGALMREPVGPVPFGLAGAWGLGCALHDGPTGWWAGHDGTLAGTSCSVRYDPATRTVVALNTNGSNGMALWADLLTELARHGLVVGGTTPLPPDTGSAPDPAPFTGDYVNGATRFRVREQRTGDLLVEDGTGFVATLRLRADDVFSVRHVGADHGTHQGRFLRDARGEVESLQLSGRLARRVAAGPQRLSVGA</sequence>
<dbReference type="Gene3D" id="3.40.710.10">
    <property type="entry name" value="DD-peptidase/beta-lactamase superfamily"/>
    <property type="match status" value="1"/>
</dbReference>
<gene>
    <name evidence="2" type="ORF">ACFFQA_27525</name>
</gene>
<accession>A0ABV6A3H0</accession>
<protein>
    <submittedName>
        <fullName evidence="2">Serine hydrolase domain-containing protein</fullName>
        <ecNumber evidence="2">3.-.-.-</ecNumber>
    </submittedName>
</protein>
<dbReference type="EC" id="3.-.-.-" evidence="2"/>
<proteinExistence type="predicted"/>
<dbReference type="PANTHER" id="PTHR46825">
    <property type="entry name" value="D-ALANYL-D-ALANINE-CARBOXYPEPTIDASE/ENDOPEPTIDASE AMPH"/>
    <property type="match status" value="1"/>
</dbReference>
<keyword evidence="3" id="KW-1185">Reference proteome</keyword>
<comment type="caution">
    <text evidence="2">The sequence shown here is derived from an EMBL/GenBank/DDBJ whole genome shotgun (WGS) entry which is preliminary data.</text>
</comment>
<dbReference type="EMBL" id="JBHLZU010000023">
    <property type="protein sequence ID" value="MFB9907702.1"/>
    <property type="molecule type" value="Genomic_DNA"/>
</dbReference>
<dbReference type="InterPro" id="IPR001466">
    <property type="entry name" value="Beta-lactam-related"/>
</dbReference>
<evidence type="ECO:0000313" key="3">
    <source>
        <dbReference type="Proteomes" id="UP001589693"/>
    </source>
</evidence>
<keyword evidence="2" id="KW-0378">Hydrolase</keyword>
<dbReference type="SUPFAM" id="SSF56601">
    <property type="entry name" value="beta-lactamase/transpeptidase-like"/>
    <property type="match status" value="1"/>
</dbReference>
<dbReference type="InterPro" id="IPR050491">
    <property type="entry name" value="AmpC-like"/>
</dbReference>
<dbReference type="Proteomes" id="UP001589693">
    <property type="component" value="Unassembled WGS sequence"/>
</dbReference>
<dbReference type="RefSeq" id="WP_377858334.1">
    <property type="nucleotide sequence ID" value="NZ_JBHLZU010000023.1"/>
</dbReference>
<dbReference type="PANTHER" id="PTHR46825:SF7">
    <property type="entry name" value="D-ALANYL-D-ALANINE CARBOXYPEPTIDASE"/>
    <property type="match status" value="1"/>
</dbReference>
<evidence type="ECO:0000313" key="2">
    <source>
        <dbReference type="EMBL" id="MFB9907702.1"/>
    </source>
</evidence>